<dbReference type="Gene3D" id="6.20.320.10">
    <property type="match status" value="1"/>
</dbReference>
<evidence type="ECO:0000256" key="11">
    <source>
        <dbReference type="PROSITE-ProRule" id="PRU00023"/>
    </source>
</evidence>
<dbReference type="FunFam" id="1.25.40.20:FF:000009">
    <property type="entry name" value="Poly [ADP-ribose] polymerase"/>
    <property type="match status" value="1"/>
</dbReference>
<keyword evidence="2 12" id="KW-0808">Transferase</keyword>
<feature type="repeat" description="ANK" evidence="11">
    <location>
        <begin position="273"/>
        <end position="305"/>
    </location>
</feature>
<dbReference type="Pfam" id="PF12796">
    <property type="entry name" value="Ank_2"/>
    <property type="match status" value="5"/>
</dbReference>
<dbReference type="SUPFAM" id="SSF47769">
    <property type="entry name" value="SAM/Pointed domain"/>
    <property type="match status" value="1"/>
</dbReference>
<evidence type="ECO:0000256" key="4">
    <source>
        <dbReference type="ARBA" id="ARBA00022723"/>
    </source>
</evidence>
<dbReference type="CTD" id="8234478"/>
<dbReference type="InterPro" id="IPR051165">
    <property type="entry name" value="Multifunctional_ANK_Repeat"/>
</dbReference>
<keyword evidence="4" id="KW-0479">Metal-binding</keyword>
<keyword evidence="6" id="KW-0862">Zinc</keyword>
<dbReference type="Pfam" id="PF07647">
    <property type="entry name" value="SAM_2"/>
    <property type="match status" value="1"/>
</dbReference>
<organism>
    <name type="scientific">Pediculus humanus subsp. corporis</name>
    <name type="common">Body louse</name>
    <dbReference type="NCBI Taxonomy" id="121224"/>
    <lineage>
        <taxon>Eukaryota</taxon>
        <taxon>Metazoa</taxon>
        <taxon>Ecdysozoa</taxon>
        <taxon>Arthropoda</taxon>
        <taxon>Hexapoda</taxon>
        <taxon>Insecta</taxon>
        <taxon>Pterygota</taxon>
        <taxon>Neoptera</taxon>
        <taxon>Paraneoptera</taxon>
        <taxon>Psocodea</taxon>
        <taxon>Troctomorpha</taxon>
        <taxon>Phthiraptera</taxon>
        <taxon>Anoplura</taxon>
        <taxon>Pediculidae</taxon>
        <taxon>Pediculus</taxon>
    </lineage>
</organism>
<reference evidence="16" key="1">
    <citation type="submission" date="2007-04" db="EMBL/GenBank/DDBJ databases">
        <title>Annotation of Pediculus humanus corporis strain USDA.</title>
        <authorList>
            <person name="Kirkness E."/>
            <person name="Hannick L."/>
            <person name="Hass B."/>
            <person name="Bruggner R."/>
            <person name="Lawson D."/>
            <person name="Bidwell S."/>
            <person name="Joardar V."/>
            <person name="Caler E."/>
            <person name="Walenz B."/>
            <person name="Inman J."/>
            <person name="Schobel S."/>
            <person name="Galinsky K."/>
            <person name="Amedeo P."/>
            <person name="Strausberg R."/>
        </authorList>
    </citation>
    <scope>NUCLEOTIDE SEQUENCE</scope>
    <source>
        <strain evidence="16">USDA</strain>
    </source>
</reference>
<keyword evidence="3" id="KW-0548">Nucleotidyltransferase</keyword>
<feature type="domain" description="SAM" evidence="14">
    <location>
        <begin position="862"/>
        <end position="925"/>
    </location>
</feature>
<feature type="compositionally biased region" description="Low complexity" evidence="13">
    <location>
        <begin position="839"/>
        <end position="850"/>
    </location>
</feature>
<reference evidence="17" key="3">
    <citation type="submission" date="2020-05" db="UniProtKB">
        <authorList>
            <consortium name="EnsemblMetazoa"/>
        </authorList>
    </citation>
    <scope>IDENTIFICATION</scope>
    <source>
        <strain evidence="17">USDA</strain>
    </source>
</reference>
<dbReference type="VEuPathDB" id="VectorBase:PHUM420090"/>
<dbReference type="InParanoid" id="E0VSK5"/>
<evidence type="ECO:0000256" key="6">
    <source>
        <dbReference type="ARBA" id="ARBA00022833"/>
    </source>
</evidence>
<dbReference type="GO" id="GO:0016787">
    <property type="term" value="F:hydrolase activity"/>
    <property type="evidence" value="ECO:0007669"/>
    <property type="project" value="UniProtKB-KW"/>
</dbReference>
<feature type="repeat" description="ANK" evidence="11">
    <location>
        <begin position="54"/>
        <end position="86"/>
    </location>
</feature>
<dbReference type="FunFam" id="3.90.228.10:FF:000001">
    <property type="entry name" value="Poly [ADP-ribose] polymerase tankyrase-2"/>
    <property type="match status" value="1"/>
</dbReference>
<evidence type="ECO:0000256" key="8">
    <source>
        <dbReference type="ARBA" id="ARBA00023043"/>
    </source>
</evidence>
<dbReference type="RefSeq" id="XP_002429099.1">
    <property type="nucleotide sequence ID" value="XM_002429054.1"/>
</dbReference>
<dbReference type="Pfam" id="PF00023">
    <property type="entry name" value="Ank"/>
    <property type="match status" value="2"/>
</dbReference>
<comment type="similarity">
    <text evidence="9">Belongs to the ARTD/PARP family.</text>
</comment>
<reference evidence="16" key="2">
    <citation type="submission" date="2007-04" db="EMBL/GenBank/DDBJ databases">
        <title>The genome of the human body louse.</title>
        <authorList>
            <consortium name="The Human Body Louse Genome Consortium"/>
            <person name="Kirkness E."/>
            <person name="Walenz B."/>
            <person name="Hass B."/>
            <person name="Bruggner R."/>
            <person name="Strausberg R."/>
        </authorList>
    </citation>
    <scope>NUCLEOTIDE SEQUENCE</scope>
    <source>
        <strain evidence="16">USDA</strain>
    </source>
</reference>
<feature type="repeat" description="ANK" evidence="11">
    <location>
        <begin position="360"/>
        <end position="395"/>
    </location>
</feature>
<dbReference type="SMART" id="SM00248">
    <property type="entry name" value="ANK"/>
    <property type="match status" value="16"/>
</dbReference>
<dbReference type="InterPro" id="IPR036770">
    <property type="entry name" value="Ankyrin_rpt-contain_sf"/>
</dbReference>
<keyword evidence="18" id="KW-1185">Reference proteome</keyword>
<keyword evidence="5" id="KW-0677">Repeat</keyword>
<comment type="catalytic activity">
    <reaction evidence="10">
        <text>NAD(+) + (ADP-D-ribosyl)n-acceptor = nicotinamide + (ADP-D-ribosyl)n+1-acceptor + H(+).</text>
        <dbReference type="EC" id="2.4.2.30"/>
    </reaction>
</comment>
<feature type="repeat" description="ANK" evidence="11">
    <location>
        <begin position="207"/>
        <end position="239"/>
    </location>
</feature>
<dbReference type="FunFam" id="1.25.40.20:FF:000024">
    <property type="entry name" value="Poly [ADP-ribose] polymerase"/>
    <property type="match status" value="1"/>
</dbReference>
<feature type="repeat" description="ANK" evidence="11">
    <location>
        <begin position="396"/>
        <end position="428"/>
    </location>
</feature>
<dbReference type="InterPro" id="IPR002110">
    <property type="entry name" value="Ankyrin_rpt"/>
</dbReference>
<dbReference type="AlphaFoldDB" id="E0VSK5"/>
<dbReference type="OrthoDB" id="4772757at2759"/>
<keyword evidence="8 11" id="KW-0040">ANK repeat</keyword>
<dbReference type="Gene3D" id="3.90.228.10">
    <property type="match status" value="1"/>
</dbReference>
<feature type="repeat" description="ANK" evidence="11">
    <location>
        <begin position="556"/>
        <end position="588"/>
    </location>
</feature>
<dbReference type="PROSITE" id="PS50105">
    <property type="entry name" value="SAM_DOMAIN"/>
    <property type="match status" value="1"/>
</dbReference>
<evidence type="ECO:0000259" key="15">
    <source>
        <dbReference type="PROSITE" id="PS51059"/>
    </source>
</evidence>
<dbReference type="EMBL" id="AAZO01005143">
    <property type="status" value="NOT_ANNOTATED_CDS"/>
    <property type="molecule type" value="Genomic_DNA"/>
</dbReference>
<name>E0VSK5_PEDHC</name>
<evidence type="ECO:0000256" key="12">
    <source>
        <dbReference type="RuleBase" id="RU362114"/>
    </source>
</evidence>
<evidence type="ECO:0000256" key="5">
    <source>
        <dbReference type="ARBA" id="ARBA00022737"/>
    </source>
</evidence>
<evidence type="ECO:0000256" key="13">
    <source>
        <dbReference type="SAM" id="MobiDB-lite"/>
    </source>
</evidence>
<evidence type="ECO:0000256" key="1">
    <source>
        <dbReference type="ARBA" id="ARBA00022676"/>
    </source>
</evidence>
<feature type="repeat" description="ANK" evidence="11">
    <location>
        <begin position="240"/>
        <end position="272"/>
    </location>
</feature>
<feature type="repeat" description="ANK" evidence="11">
    <location>
        <begin position="429"/>
        <end position="461"/>
    </location>
</feature>
<feature type="repeat" description="ANK" evidence="11">
    <location>
        <begin position="709"/>
        <end position="741"/>
    </location>
</feature>
<dbReference type="SUPFAM" id="SSF56399">
    <property type="entry name" value="ADP-ribosylation"/>
    <property type="match status" value="1"/>
</dbReference>
<dbReference type="Gene3D" id="1.10.150.50">
    <property type="entry name" value="Transcription Factor, Ets-1"/>
    <property type="match status" value="1"/>
</dbReference>
<dbReference type="PROSITE" id="PS50297">
    <property type="entry name" value="ANK_REP_REGION"/>
    <property type="match status" value="13"/>
</dbReference>
<dbReference type="PANTHER" id="PTHR24123:SF33">
    <property type="entry name" value="PROTEIN HOS4"/>
    <property type="match status" value="1"/>
</dbReference>
<sequence>MSSRRSTLSRSSESLTSSSDPLRELFEACKTGNLNKVKKLVSQQSVNARDTAGRKSTPLHFAAGYGRKEVVEFLLSTGASIQARDDGGLHPLHNACSFGHADVVRLLLEAGANPNTRDNWSYTPLHEAAIKGKIDVCIALLQNGADPSIRNSEGKTALELADVSTRPVLTGDYKKEELLEAARSGSEDHLLTLLNPLNVNCHASDGRRSTPLHLAAGYNRGRVVQLLLKNGADVHAKDKGGLVPLHNACSYGHFEVTEMLIKHGANVNAMDLWQFTPLHEAASKSRVEVCSLLLSEGADPTIFNCHSKSPIDVAPTRDLQQKLIHEFKGHCLLEACRQTDPARVKKYLSSELVNFKHLYTGDTPLHCVAASPYPKRKQVLDSLIRKGANLNDKNKNLLTPLHLAADKSHYDVMDALLRHGAKVNALDDLGQTALHRCARDGNIQACKILMSYNVDLSIVSLQGLTAAQLGTENVTKILQDPSSGSSDSECQLLEAAKSGDLEAIQRLLSSYPQIVNCQDLDGRHSTPLHFASGYNRVSIVEYLLDHGADVHAKDKGGLVPLHNACSYGHYEVTELLVKHGASVNVADLWKFTPLHEAAAKGKYEIVRLLLKHGADASKKNRDGSTPLDLVKEGDQDVADLLRGNVALLDAAKKGNVTRVQRLISSDNINCRDAQGRNSTPLHLAAGYNNIEVAELLLEHGADVNAQDKGGLIPLHNASSYGHLDIAALLIKYHTAVNATDKWGFTPLHEAAQKEERNYLAHGADPFLKNQEGQTPLELATAEDVKCLLQDAMTLQQGVALHLTSSNSPAASETVVMPSGASVSLSLPISLSSTTVISSEEGRVNNNNNNNTVKTEGEHENNSGVASLSGFLRGLGLEHLCEVFEREQITLDILAEMSHEDLKQVGISAYGYRHKIIKGIEKLNSSPDGWWSGSGNPRTLLVDLLSGDKEYLAVEEEMQRTVREHRDSGQSGGIFSKYNIIRIQKIQNKKLWERYSHRRHEVADENSNQCNERMLFHGSPFINAIVQKGFDERHAYMGGMFGAGIYFAEHSSKSNQYVYGIGGGTGCPAHKDRSCYICQRHLILCRVTLGKSFLQFSAMKMAHAPPGHHSVVGRPSAGGLYFPEYVVYRGEQAYPEYLITYQIIKPDSVLES</sequence>
<feature type="repeat" description="ANK" evidence="11">
    <location>
        <begin position="120"/>
        <end position="152"/>
    </location>
</feature>
<dbReference type="FunFam" id="1.25.40.20:FF:000010">
    <property type="entry name" value="Poly [ADP-ribose] polymerase"/>
    <property type="match status" value="1"/>
</dbReference>
<evidence type="ECO:0000256" key="9">
    <source>
        <dbReference type="ARBA" id="ARBA00024347"/>
    </source>
</evidence>
<dbReference type="EnsemblMetazoa" id="PHUM420090-RA">
    <property type="protein sequence ID" value="PHUM420090-PA"/>
    <property type="gene ID" value="PHUM420090"/>
</dbReference>
<evidence type="ECO:0000256" key="3">
    <source>
        <dbReference type="ARBA" id="ARBA00022695"/>
    </source>
</evidence>
<feature type="repeat" description="ANK" evidence="11">
    <location>
        <begin position="87"/>
        <end position="119"/>
    </location>
</feature>
<keyword evidence="1 12" id="KW-0328">Glycosyltransferase</keyword>
<evidence type="ECO:0000256" key="10">
    <source>
        <dbReference type="ARBA" id="ARBA00033987"/>
    </source>
</evidence>
<dbReference type="GO" id="GO:0046872">
    <property type="term" value="F:metal ion binding"/>
    <property type="evidence" value="ECO:0007669"/>
    <property type="project" value="UniProtKB-KW"/>
</dbReference>
<dbReference type="EC" id="2.4.2.-" evidence="12"/>
<dbReference type="GO" id="GO:0016491">
    <property type="term" value="F:oxidoreductase activity"/>
    <property type="evidence" value="ECO:0007669"/>
    <property type="project" value="UniProtKB-KW"/>
</dbReference>
<evidence type="ECO:0000313" key="17">
    <source>
        <dbReference type="EnsemblMetazoa" id="PHUM420090-PA"/>
    </source>
</evidence>
<dbReference type="InterPro" id="IPR013761">
    <property type="entry name" value="SAM/pointed_sf"/>
</dbReference>
<dbReference type="GO" id="GO:0016779">
    <property type="term" value="F:nucleotidyltransferase activity"/>
    <property type="evidence" value="ECO:0007669"/>
    <property type="project" value="UniProtKB-KW"/>
</dbReference>
<feature type="repeat" description="ANK" evidence="11">
    <location>
        <begin position="523"/>
        <end position="555"/>
    </location>
</feature>
<protein>
    <recommendedName>
        <fullName evidence="12">Poly [ADP-ribose] polymerase</fullName>
        <shortName evidence="12">PARP</shortName>
        <ecNumber evidence="12">2.4.2.-</ecNumber>
    </recommendedName>
</protein>
<dbReference type="HOGENOM" id="CLU_004303_0_0_1"/>
<proteinExistence type="inferred from homology"/>
<dbReference type="KEGG" id="phu:Phum_PHUM420090"/>
<dbReference type="STRING" id="121224.E0VSK5"/>
<gene>
    <name evidence="17" type="primary">8234478</name>
    <name evidence="16" type="ORF">Phum_PHUM420090</name>
</gene>
<dbReference type="Pfam" id="PF00644">
    <property type="entry name" value="PARP"/>
    <property type="match status" value="1"/>
</dbReference>
<dbReference type="GeneID" id="8234478"/>
<keyword evidence="7 12" id="KW-0520">NAD</keyword>
<evidence type="ECO:0000256" key="7">
    <source>
        <dbReference type="ARBA" id="ARBA00023027"/>
    </source>
</evidence>
<evidence type="ECO:0000259" key="14">
    <source>
        <dbReference type="PROSITE" id="PS50105"/>
    </source>
</evidence>
<feature type="repeat" description="ANK" evidence="11">
    <location>
        <begin position="676"/>
        <end position="708"/>
    </location>
</feature>
<feature type="domain" description="PARP catalytic" evidence="15">
    <location>
        <begin position="944"/>
        <end position="1149"/>
    </location>
</feature>
<dbReference type="GO" id="GO:0003950">
    <property type="term" value="F:NAD+ poly-ADP-ribosyltransferase activity"/>
    <property type="evidence" value="ECO:0007669"/>
    <property type="project" value="UniProtKB-UniRule"/>
</dbReference>
<feature type="region of interest" description="Disordered" evidence="13">
    <location>
        <begin position="839"/>
        <end position="862"/>
    </location>
</feature>
<evidence type="ECO:0000256" key="2">
    <source>
        <dbReference type="ARBA" id="ARBA00022679"/>
    </source>
</evidence>
<dbReference type="eggNOG" id="KOG4177">
    <property type="taxonomic scope" value="Eukaryota"/>
</dbReference>
<dbReference type="PROSITE" id="PS51059">
    <property type="entry name" value="PARP_CATALYTIC"/>
    <property type="match status" value="1"/>
</dbReference>
<dbReference type="Proteomes" id="UP000009046">
    <property type="component" value="Unassembled WGS sequence"/>
</dbReference>
<dbReference type="PROSITE" id="PS50088">
    <property type="entry name" value="ANK_REPEAT"/>
    <property type="match status" value="14"/>
</dbReference>
<keyword evidence="16" id="KW-0560">Oxidoreductase</keyword>
<evidence type="ECO:0000313" key="16">
    <source>
        <dbReference type="EMBL" id="EEB16361.1"/>
    </source>
</evidence>
<dbReference type="FunCoup" id="E0VSK5">
    <property type="interactions" value="2095"/>
</dbReference>
<accession>E0VSK5</accession>
<evidence type="ECO:0000313" key="18">
    <source>
        <dbReference type="Proteomes" id="UP000009046"/>
    </source>
</evidence>
<feature type="repeat" description="ANK" evidence="11">
    <location>
        <begin position="589"/>
        <end position="621"/>
    </location>
</feature>
<dbReference type="EMBL" id="DS235751">
    <property type="protein sequence ID" value="EEB16361.1"/>
    <property type="molecule type" value="Genomic_DNA"/>
</dbReference>
<dbReference type="CDD" id="cd01438">
    <property type="entry name" value="tankyrase_like"/>
    <property type="match status" value="1"/>
</dbReference>
<dbReference type="InterPro" id="IPR012317">
    <property type="entry name" value="Poly(ADP-ribose)pol_cat_dom"/>
</dbReference>
<dbReference type="OMA" id="TAETINC"/>
<dbReference type="PANTHER" id="PTHR24123">
    <property type="entry name" value="ANKYRIN REPEAT-CONTAINING"/>
    <property type="match status" value="1"/>
</dbReference>
<dbReference type="CDD" id="cd09524">
    <property type="entry name" value="SAM_tankyrase1_2"/>
    <property type="match status" value="1"/>
</dbReference>
<dbReference type="SUPFAM" id="SSF48403">
    <property type="entry name" value="Ankyrin repeat"/>
    <property type="match status" value="3"/>
</dbReference>
<dbReference type="Gene3D" id="1.25.40.20">
    <property type="entry name" value="Ankyrin repeat-containing domain"/>
    <property type="match status" value="5"/>
</dbReference>
<dbReference type="PRINTS" id="PR01415">
    <property type="entry name" value="ANKYRIN"/>
</dbReference>
<dbReference type="InterPro" id="IPR001660">
    <property type="entry name" value="SAM"/>
</dbReference>
<keyword evidence="16" id="KW-0378">Hydrolase</keyword>
<dbReference type="SMART" id="SM00454">
    <property type="entry name" value="SAM"/>
    <property type="match status" value="1"/>
</dbReference>